<evidence type="ECO:0000256" key="1">
    <source>
        <dbReference type="ARBA" id="ARBA00022598"/>
    </source>
</evidence>
<evidence type="ECO:0000256" key="2">
    <source>
        <dbReference type="ARBA" id="ARBA00022741"/>
    </source>
</evidence>
<sequence length="52" mass="5989">MSTTATRNILVTSALPYANGAIHLGHLLEYIQTDIWVRFQKSRGQQCYYVCR</sequence>
<dbReference type="PANTHER" id="PTHR45765:SF1">
    <property type="entry name" value="METHIONINE--TRNA LIGASE, CYTOPLASMIC"/>
    <property type="match status" value="1"/>
</dbReference>
<evidence type="ECO:0000256" key="5">
    <source>
        <dbReference type="ARBA" id="ARBA00023146"/>
    </source>
</evidence>
<organism evidence="7 8">
    <name type="scientific">Vreelandella olivaria</name>
    <dbReference type="NCBI Taxonomy" id="390919"/>
    <lineage>
        <taxon>Bacteria</taxon>
        <taxon>Pseudomonadati</taxon>
        <taxon>Pseudomonadota</taxon>
        <taxon>Gammaproteobacteria</taxon>
        <taxon>Oceanospirillales</taxon>
        <taxon>Halomonadaceae</taxon>
        <taxon>Vreelandella</taxon>
    </lineage>
</organism>
<accession>A0ABN5WUK4</accession>
<dbReference type="SUPFAM" id="SSF52374">
    <property type="entry name" value="Nucleotidylyl transferase"/>
    <property type="match status" value="1"/>
</dbReference>
<dbReference type="InterPro" id="IPR001412">
    <property type="entry name" value="aa-tRNA-synth_I_CS"/>
</dbReference>
<evidence type="ECO:0000313" key="7">
    <source>
        <dbReference type="EMBL" id="BBI50644.1"/>
    </source>
</evidence>
<gene>
    <name evidence="7" type="ORF">HORIV_30650</name>
</gene>
<feature type="domain" description="Methionyl/Leucyl tRNA synthetase" evidence="6">
    <location>
        <begin position="9"/>
        <end position="51"/>
    </location>
</feature>
<keyword evidence="8" id="KW-1185">Reference proteome</keyword>
<keyword evidence="5" id="KW-0030">Aminoacyl-tRNA synthetase</keyword>
<dbReference type="InterPro" id="IPR014729">
    <property type="entry name" value="Rossmann-like_a/b/a_fold"/>
</dbReference>
<keyword evidence="1" id="KW-0436">Ligase</keyword>
<dbReference type="Pfam" id="PF09334">
    <property type="entry name" value="tRNA-synt_1g"/>
    <property type="match status" value="1"/>
</dbReference>
<evidence type="ECO:0000313" key="8">
    <source>
        <dbReference type="Proteomes" id="UP000289555"/>
    </source>
</evidence>
<evidence type="ECO:0000259" key="6">
    <source>
        <dbReference type="Pfam" id="PF09334"/>
    </source>
</evidence>
<keyword evidence="4" id="KW-0648">Protein biosynthesis</keyword>
<dbReference type="PROSITE" id="PS00178">
    <property type="entry name" value="AA_TRNA_LIGASE_I"/>
    <property type="match status" value="1"/>
</dbReference>
<dbReference type="InterPro" id="IPR015413">
    <property type="entry name" value="Methionyl/Leucyl_tRNA_Synth"/>
</dbReference>
<dbReference type="EMBL" id="AP019416">
    <property type="protein sequence ID" value="BBI50644.1"/>
    <property type="molecule type" value="Genomic_DNA"/>
</dbReference>
<dbReference type="Proteomes" id="UP000289555">
    <property type="component" value="Chromosome"/>
</dbReference>
<dbReference type="InterPro" id="IPR023458">
    <property type="entry name" value="Met-tRNA_ligase_1"/>
</dbReference>
<dbReference type="Gene3D" id="3.40.50.620">
    <property type="entry name" value="HUPs"/>
    <property type="match status" value="1"/>
</dbReference>
<proteinExistence type="predicted"/>
<name>A0ABN5WUK4_9GAMM</name>
<reference evidence="8" key="1">
    <citation type="journal article" date="2019" name="Microbiol. Resour. Announc.">
        <title>Complete Genome Sequence of Halomonas olivaria, a Moderately Halophilic Bacterium Isolated from Olive Processing Effluents, Obtained by Nanopore Sequencing.</title>
        <authorList>
            <person name="Nagata S."/>
            <person name="Ii K.M."/>
            <person name="Tsukimi T."/>
            <person name="Miura M.C."/>
            <person name="Galipon J."/>
            <person name="Arakawa K."/>
        </authorList>
    </citation>
    <scope>NUCLEOTIDE SEQUENCE [LARGE SCALE GENOMIC DNA]</scope>
    <source>
        <strain evidence="8">TYRC17</strain>
    </source>
</reference>
<keyword evidence="2" id="KW-0547">Nucleotide-binding</keyword>
<keyword evidence="3" id="KW-0067">ATP-binding</keyword>
<evidence type="ECO:0000256" key="3">
    <source>
        <dbReference type="ARBA" id="ARBA00022840"/>
    </source>
</evidence>
<dbReference type="PANTHER" id="PTHR45765">
    <property type="entry name" value="METHIONINE--TRNA LIGASE"/>
    <property type="match status" value="1"/>
</dbReference>
<protein>
    <recommendedName>
        <fullName evidence="6">Methionyl/Leucyl tRNA synthetase domain-containing protein</fullName>
    </recommendedName>
</protein>
<evidence type="ECO:0000256" key="4">
    <source>
        <dbReference type="ARBA" id="ARBA00022917"/>
    </source>
</evidence>